<evidence type="ECO:0000313" key="1">
    <source>
        <dbReference type="EMBL" id="BET95969.1"/>
    </source>
</evidence>
<sequence length="55" mass="5655">MMAGFCSGKCAGHIIGWIGFQNIVLDGVAHDGSDALTQPLGDIVFALFINGFDGG</sequence>
<proteinExistence type="predicted"/>
<name>A0ABM8JUB6_9GAMM</name>
<gene>
    <name evidence="1" type="ORF">TCT1_08900</name>
</gene>
<dbReference type="Proteomes" id="UP001529514">
    <property type="component" value="Chromosome"/>
</dbReference>
<dbReference type="EMBL" id="AP028978">
    <property type="protein sequence ID" value="BET95969.1"/>
    <property type="molecule type" value="Genomic_DNA"/>
</dbReference>
<keyword evidence="2" id="KW-1185">Reference proteome</keyword>
<organism evidence="1 2">
    <name type="scientific">Xenorhabdus taiwanensis</name>
    <dbReference type="NCBI Taxonomy" id="3085177"/>
    <lineage>
        <taxon>Bacteria</taxon>
        <taxon>Pseudomonadati</taxon>
        <taxon>Pseudomonadota</taxon>
        <taxon>Gammaproteobacteria</taxon>
        <taxon>Enterobacterales</taxon>
        <taxon>Morganellaceae</taxon>
        <taxon>Xenorhabdus</taxon>
    </lineage>
</organism>
<reference evidence="1 2" key="1">
    <citation type="submission" date="2023-10" db="EMBL/GenBank/DDBJ databases">
        <title>Xenorhabdus taiwanensis sp. nov., a symbiotic bacterium associated with the entomopathogenic nematode Steinernema taiwanensis.</title>
        <authorList>
            <person name="Tseng C.T."/>
            <person name="Shu H.Y."/>
            <person name="Chen M.H."/>
            <person name="Fang Y.J."/>
            <person name="Wu T.L."/>
            <person name="Lin Y.C."/>
            <person name="Huang C.J."/>
        </authorList>
    </citation>
    <scope>NUCLEOTIDE SEQUENCE [LARGE SCALE GENOMIC DNA]</scope>
    <source>
        <strain evidence="1 2">TCT-1</strain>
    </source>
</reference>
<accession>A0ABM8JUB6</accession>
<protein>
    <submittedName>
        <fullName evidence="1">Uncharacterized protein</fullName>
    </submittedName>
</protein>
<evidence type="ECO:0000313" key="2">
    <source>
        <dbReference type="Proteomes" id="UP001529514"/>
    </source>
</evidence>